<dbReference type="InterPro" id="IPR036291">
    <property type="entry name" value="NAD(P)-bd_dom_sf"/>
</dbReference>
<comment type="catalytic activity">
    <reaction evidence="4">
        <text>(R)-pantoate + NADP(+) = 2-dehydropantoate + NADPH + H(+)</text>
        <dbReference type="Rhea" id="RHEA:16233"/>
        <dbReference type="ChEBI" id="CHEBI:11561"/>
        <dbReference type="ChEBI" id="CHEBI:15378"/>
        <dbReference type="ChEBI" id="CHEBI:15980"/>
        <dbReference type="ChEBI" id="CHEBI:57783"/>
        <dbReference type="ChEBI" id="CHEBI:58349"/>
        <dbReference type="EC" id="1.1.1.169"/>
    </reaction>
</comment>
<dbReference type="GO" id="GO:0008677">
    <property type="term" value="F:2-dehydropantoate 2-reductase activity"/>
    <property type="evidence" value="ECO:0007669"/>
    <property type="project" value="UniProtKB-EC"/>
</dbReference>
<dbReference type="InterPro" id="IPR003710">
    <property type="entry name" value="ApbA"/>
</dbReference>
<dbReference type="SUPFAM" id="SSF51735">
    <property type="entry name" value="NAD(P)-binding Rossmann-fold domains"/>
    <property type="match status" value="1"/>
</dbReference>
<dbReference type="UniPathway" id="UPA00028">
    <property type="reaction ID" value="UER00004"/>
</dbReference>
<comment type="caution">
    <text evidence="7">The sequence shown here is derived from an EMBL/GenBank/DDBJ whole genome shotgun (WGS) entry which is preliminary data.</text>
</comment>
<evidence type="ECO:0000256" key="1">
    <source>
        <dbReference type="ARBA" id="ARBA00007870"/>
    </source>
</evidence>
<dbReference type="GO" id="GO:0005737">
    <property type="term" value="C:cytoplasm"/>
    <property type="evidence" value="ECO:0007669"/>
    <property type="project" value="TreeGrafter"/>
</dbReference>
<dbReference type="Pfam" id="PF02558">
    <property type="entry name" value="ApbA"/>
    <property type="match status" value="1"/>
</dbReference>
<dbReference type="GO" id="GO:0015940">
    <property type="term" value="P:pantothenate biosynthetic process"/>
    <property type="evidence" value="ECO:0007669"/>
    <property type="project" value="UniProtKB-UniPathway"/>
</dbReference>
<dbReference type="HOGENOM" id="CLU_031468_6_0_9"/>
<comment type="pathway">
    <text evidence="4">Cofactor biosynthesis; (R)-pantothenate biosynthesis; (R)-pantoate from 3-methyl-2-oxobutanoate: step 2/2.</text>
</comment>
<gene>
    <name evidence="7" type="ORF">CLORAM_02892</name>
</gene>
<feature type="domain" description="Ketopantoate reductase N-terminal" evidence="5">
    <location>
        <begin position="44"/>
        <end position="140"/>
    </location>
</feature>
<comment type="similarity">
    <text evidence="1 4">Belongs to the ketopantoate reductase family.</text>
</comment>
<dbReference type="InterPro" id="IPR008927">
    <property type="entry name" value="6-PGluconate_DH-like_C_sf"/>
</dbReference>
<dbReference type="InterPro" id="IPR013328">
    <property type="entry name" value="6PGD_dom2"/>
</dbReference>
<evidence type="ECO:0000259" key="6">
    <source>
        <dbReference type="Pfam" id="PF08546"/>
    </source>
</evidence>
<dbReference type="Pfam" id="PF08546">
    <property type="entry name" value="ApbA_C"/>
    <property type="match status" value="1"/>
</dbReference>
<dbReference type="PANTHER" id="PTHR21708">
    <property type="entry name" value="PROBABLE 2-DEHYDROPANTOATE 2-REDUCTASE"/>
    <property type="match status" value="1"/>
</dbReference>
<protein>
    <recommendedName>
        <fullName evidence="4">2-dehydropantoate 2-reductase</fullName>
        <ecNumber evidence="4">1.1.1.169</ecNumber>
    </recommendedName>
    <alternativeName>
        <fullName evidence="4">Ketopantoate reductase</fullName>
    </alternativeName>
</protein>
<evidence type="ECO:0000259" key="5">
    <source>
        <dbReference type="Pfam" id="PF02558"/>
    </source>
</evidence>
<organism evidence="7 8">
    <name type="scientific">Thomasclavelia ramosa DSM 1402</name>
    <dbReference type="NCBI Taxonomy" id="445974"/>
    <lineage>
        <taxon>Bacteria</taxon>
        <taxon>Bacillati</taxon>
        <taxon>Bacillota</taxon>
        <taxon>Erysipelotrichia</taxon>
        <taxon>Erysipelotrichales</taxon>
        <taxon>Coprobacillaceae</taxon>
        <taxon>Thomasclavelia</taxon>
    </lineage>
</organism>
<dbReference type="EC" id="1.1.1.169" evidence="4"/>
<keyword evidence="3 4" id="KW-0560">Oxidoreductase</keyword>
<dbReference type="PANTHER" id="PTHR21708:SF26">
    <property type="entry name" value="2-DEHYDROPANTOATE 2-REDUCTASE"/>
    <property type="match status" value="1"/>
</dbReference>
<accession>B0N8F8</accession>
<keyword evidence="2 4" id="KW-0521">NADP</keyword>
<reference evidence="7" key="2">
    <citation type="submission" date="2014-06" db="EMBL/GenBank/DDBJ databases">
        <title>Draft genome sequence of Clostridium ramosum(DSM 1402).</title>
        <authorList>
            <person name="Sudarsanam P."/>
            <person name="Ley R."/>
            <person name="Guruge J."/>
            <person name="Turnbaugh P.J."/>
            <person name="Mahowald M."/>
            <person name="Liep D."/>
            <person name="Gordon J."/>
        </authorList>
    </citation>
    <scope>NUCLEOTIDE SEQUENCE</scope>
    <source>
        <strain evidence="7">DSM 1402</strain>
    </source>
</reference>
<dbReference type="eggNOG" id="COG1893">
    <property type="taxonomic scope" value="Bacteria"/>
</dbReference>
<evidence type="ECO:0000313" key="8">
    <source>
        <dbReference type="Proteomes" id="UP000005798"/>
    </source>
</evidence>
<name>B0N8F8_9FIRM</name>
<dbReference type="SUPFAM" id="SSF48179">
    <property type="entry name" value="6-phosphogluconate dehydrogenase C-terminal domain-like"/>
    <property type="match status" value="1"/>
</dbReference>
<dbReference type="Gene3D" id="1.10.1040.10">
    <property type="entry name" value="N-(1-d-carboxylethyl)-l-norvaline Dehydrogenase, domain 2"/>
    <property type="match status" value="1"/>
</dbReference>
<dbReference type="Gene3D" id="3.40.50.720">
    <property type="entry name" value="NAD(P)-binding Rossmann-like Domain"/>
    <property type="match status" value="1"/>
</dbReference>
<comment type="function">
    <text evidence="4">Catalyzes the NADPH-dependent reduction of ketopantoate into pantoic acid.</text>
</comment>
<keyword evidence="4" id="KW-0566">Pantothenate biosynthesis</keyword>
<dbReference type="EMBL" id="ABFX02000008">
    <property type="protein sequence ID" value="EDS18096.1"/>
    <property type="molecule type" value="Genomic_DNA"/>
</dbReference>
<evidence type="ECO:0000256" key="2">
    <source>
        <dbReference type="ARBA" id="ARBA00022857"/>
    </source>
</evidence>
<evidence type="ECO:0000256" key="4">
    <source>
        <dbReference type="RuleBase" id="RU362068"/>
    </source>
</evidence>
<feature type="domain" description="Ketopantoate reductase C-terminal" evidence="6">
    <location>
        <begin position="191"/>
        <end position="315"/>
    </location>
</feature>
<dbReference type="InterPro" id="IPR013752">
    <property type="entry name" value="KPA_reductase"/>
</dbReference>
<evidence type="ECO:0000256" key="3">
    <source>
        <dbReference type="ARBA" id="ARBA00023002"/>
    </source>
</evidence>
<dbReference type="NCBIfam" id="TIGR00745">
    <property type="entry name" value="apbA_panE"/>
    <property type="match status" value="1"/>
</dbReference>
<sequence length="318" mass="36510">MQKLVIDQLFSYGGYYCDQTSWNYWDGCFRNVIWRFYCKNITREAVTFIVDEKRKKAYQETVFTINGEKVLFNLVEYFNAVPFDLIIIAVKGTALEEVIKEIKKCVDKNTIIISVLNGIDSEKVISEYYGREKVIYAVAQGMDAMKFGTSLKYTKEGQLLLGITDFKQKDKLDKLTSFFDQAKINYEVKGDILHSMWAKFMLNVGINQTCMAYNTNYSGALMPGEANDTLIAAMKEIIELSHYEGVDLTETDLKHYIEIIRTLAPLGLPSMAQDAKVRRYSEVEMFAGTVISLASKHKLKVPTNEFLYKRIRGIENSY</sequence>
<evidence type="ECO:0000313" key="7">
    <source>
        <dbReference type="EMBL" id="EDS18096.1"/>
    </source>
</evidence>
<dbReference type="InterPro" id="IPR013332">
    <property type="entry name" value="KPR_N"/>
</dbReference>
<dbReference type="Proteomes" id="UP000005798">
    <property type="component" value="Unassembled WGS sequence"/>
</dbReference>
<dbReference type="InterPro" id="IPR051402">
    <property type="entry name" value="KPR-Related"/>
</dbReference>
<keyword evidence="8" id="KW-1185">Reference proteome</keyword>
<proteinExistence type="inferred from homology"/>
<reference evidence="7" key="1">
    <citation type="submission" date="2007-11" db="EMBL/GenBank/DDBJ databases">
        <authorList>
            <person name="Fulton L."/>
            <person name="Clifton S."/>
            <person name="Fulton B."/>
            <person name="Xu J."/>
            <person name="Minx P."/>
            <person name="Pepin K.H."/>
            <person name="Johnson M."/>
            <person name="Thiruvilangam P."/>
            <person name="Bhonagiri V."/>
            <person name="Nash W.E."/>
            <person name="Mardis E.R."/>
            <person name="Wilson R.K."/>
        </authorList>
    </citation>
    <scope>NUCLEOTIDE SEQUENCE [LARGE SCALE GENOMIC DNA]</scope>
    <source>
        <strain evidence="7">DSM 1402</strain>
    </source>
</reference>
<dbReference type="AlphaFoldDB" id="B0N8F8"/>